<organism evidence="2 3">
    <name type="scientific">Flammeovirga yaeyamensis</name>
    <dbReference type="NCBI Taxonomy" id="367791"/>
    <lineage>
        <taxon>Bacteria</taxon>
        <taxon>Pseudomonadati</taxon>
        <taxon>Bacteroidota</taxon>
        <taxon>Cytophagia</taxon>
        <taxon>Cytophagales</taxon>
        <taxon>Flammeovirgaceae</taxon>
        <taxon>Flammeovirga</taxon>
    </lineage>
</organism>
<dbReference type="AlphaFoldDB" id="A0AAX1N959"/>
<evidence type="ECO:0000256" key="1">
    <source>
        <dbReference type="SAM" id="Phobius"/>
    </source>
</evidence>
<keyword evidence="3" id="KW-1185">Reference proteome</keyword>
<proteinExistence type="predicted"/>
<keyword evidence="1" id="KW-0812">Transmembrane</keyword>
<keyword evidence="1" id="KW-0472">Membrane</keyword>
<name>A0AAX1N959_9BACT</name>
<feature type="transmembrane region" description="Helical" evidence="1">
    <location>
        <begin position="199"/>
        <end position="221"/>
    </location>
</feature>
<evidence type="ECO:0000313" key="3">
    <source>
        <dbReference type="Proteomes" id="UP000678679"/>
    </source>
</evidence>
<accession>A0AAX1N959</accession>
<dbReference type="RefSeq" id="WP_215585893.1">
    <property type="nucleotide sequence ID" value="NZ_CP076133.1"/>
</dbReference>
<dbReference type="EMBL" id="CP076133">
    <property type="protein sequence ID" value="QWG04021.1"/>
    <property type="molecule type" value="Genomic_DNA"/>
</dbReference>
<reference evidence="2 3" key="1">
    <citation type="submission" date="2021-05" db="EMBL/GenBank/DDBJ databases">
        <title>Comparative genomic studies on the polysaccharide-degrading batcterial strains of the Flammeovirga genus.</title>
        <authorList>
            <person name="Zewei F."/>
            <person name="Zheng Z."/>
            <person name="Yu L."/>
            <person name="Ruyue G."/>
            <person name="Yanhong M."/>
            <person name="Yuanyuan C."/>
            <person name="Jingyan G."/>
            <person name="Wenjun H."/>
        </authorList>
    </citation>
    <scope>NUCLEOTIDE SEQUENCE [LARGE SCALE GENOMIC DNA]</scope>
    <source>
        <strain evidence="2 3">NBRC:100898</strain>
    </source>
</reference>
<gene>
    <name evidence="2" type="ORF">KMW28_24315</name>
</gene>
<keyword evidence="1" id="KW-1133">Transmembrane helix</keyword>
<dbReference type="KEGG" id="fya:KMW28_24315"/>
<protein>
    <submittedName>
        <fullName evidence="2">Uncharacterized protein</fullName>
    </submittedName>
</protein>
<sequence>MNTLISELTHFLDKEGTINAESKDIEYRFLKLYTKKINSETSDFILSKFNELKIEFTKNKFEFVSEDSNGGSLFKSFLNVQHQNEQIDVIIAYHLSHDRCNIFLGSKHANEKIYLGKSEQLNNFWDQLKKSDREFGYFLPIDLRNLEAYHNQEIDNRNFKIEKNLWFKKLKSIFKFFHPITHIRSLVVINFKNMTINLLLRYFGLFFFVSSHLFLAFQFLFDPNIDLGKV</sequence>
<dbReference type="Proteomes" id="UP000678679">
    <property type="component" value="Chromosome 2"/>
</dbReference>
<evidence type="ECO:0000313" key="2">
    <source>
        <dbReference type="EMBL" id="QWG04021.1"/>
    </source>
</evidence>